<evidence type="ECO:0000313" key="2">
    <source>
        <dbReference type="Proteomes" id="UP001476798"/>
    </source>
</evidence>
<name>A0ABV0PNM5_9TELE</name>
<organism evidence="1 2">
    <name type="scientific">Goodea atripinnis</name>
    <dbReference type="NCBI Taxonomy" id="208336"/>
    <lineage>
        <taxon>Eukaryota</taxon>
        <taxon>Metazoa</taxon>
        <taxon>Chordata</taxon>
        <taxon>Craniata</taxon>
        <taxon>Vertebrata</taxon>
        <taxon>Euteleostomi</taxon>
        <taxon>Actinopterygii</taxon>
        <taxon>Neopterygii</taxon>
        <taxon>Teleostei</taxon>
        <taxon>Neoteleostei</taxon>
        <taxon>Acanthomorphata</taxon>
        <taxon>Ovalentaria</taxon>
        <taxon>Atherinomorphae</taxon>
        <taxon>Cyprinodontiformes</taxon>
        <taxon>Goodeidae</taxon>
        <taxon>Goodea</taxon>
    </lineage>
</organism>
<comment type="caution">
    <text evidence="1">The sequence shown here is derived from an EMBL/GenBank/DDBJ whole genome shotgun (WGS) entry which is preliminary data.</text>
</comment>
<protein>
    <submittedName>
        <fullName evidence="1">Uncharacterized protein</fullName>
    </submittedName>
</protein>
<evidence type="ECO:0000313" key="1">
    <source>
        <dbReference type="EMBL" id="MEQ2185018.1"/>
    </source>
</evidence>
<dbReference type="EMBL" id="JAHRIO010080911">
    <property type="protein sequence ID" value="MEQ2185018.1"/>
    <property type="molecule type" value="Genomic_DNA"/>
</dbReference>
<proteinExistence type="predicted"/>
<accession>A0ABV0PNM5</accession>
<gene>
    <name evidence="1" type="ORF">GOODEAATRI_013847</name>
</gene>
<dbReference type="Proteomes" id="UP001476798">
    <property type="component" value="Unassembled WGS sequence"/>
</dbReference>
<keyword evidence="2" id="KW-1185">Reference proteome</keyword>
<sequence length="100" mass="11107">MVAYLGPHDSNLKGAFVFVESISSRLLYDITARRMLVAASSPCVGPNSTIIHFPHYLFIITQSNKCAVCPVMVHHTSDKVTWVSASPTNHQGYTLSHMRF</sequence>
<reference evidence="1 2" key="1">
    <citation type="submission" date="2021-06" db="EMBL/GenBank/DDBJ databases">
        <authorList>
            <person name="Palmer J.M."/>
        </authorList>
    </citation>
    <scope>NUCLEOTIDE SEQUENCE [LARGE SCALE GENOMIC DNA]</scope>
    <source>
        <strain evidence="1 2">GA_2019</strain>
        <tissue evidence="1">Muscle</tissue>
    </source>
</reference>